<dbReference type="SUPFAM" id="SSF47413">
    <property type="entry name" value="lambda repressor-like DNA-binding domains"/>
    <property type="match status" value="1"/>
</dbReference>
<dbReference type="InterPro" id="IPR010982">
    <property type="entry name" value="Lambda_DNA-bd_dom_sf"/>
</dbReference>
<protein>
    <submittedName>
        <fullName evidence="4">Helix-turn-helix domain-containing protein</fullName>
    </submittedName>
</protein>
<evidence type="ECO:0000313" key="4">
    <source>
        <dbReference type="EMBL" id="MYM58742.1"/>
    </source>
</evidence>
<feature type="domain" description="HTH cro/C1-type" evidence="2">
    <location>
        <begin position="29"/>
        <end position="71"/>
    </location>
</feature>
<proteinExistence type="predicted"/>
<keyword evidence="5" id="KW-1185">Reference proteome</keyword>
<dbReference type="CDD" id="cd00093">
    <property type="entry name" value="HTH_XRE"/>
    <property type="match status" value="1"/>
</dbReference>
<dbReference type="PROSITE" id="PS50943">
    <property type="entry name" value="HTH_CROC1"/>
    <property type="match status" value="1"/>
</dbReference>
<name>A0A6L8LZW4_9VIBR</name>
<feature type="coiled-coil region" evidence="1">
    <location>
        <begin position="176"/>
        <end position="212"/>
    </location>
</feature>
<dbReference type="EMBL" id="WWEU01000002">
    <property type="protein sequence ID" value="MYM58742.1"/>
    <property type="molecule type" value="Genomic_DNA"/>
</dbReference>
<dbReference type="Gene3D" id="1.10.260.40">
    <property type="entry name" value="lambda repressor-like DNA-binding domains"/>
    <property type="match status" value="1"/>
</dbReference>
<dbReference type="GO" id="GO:0003677">
    <property type="term" value="F:DNA binding"/>
    <property type="evidence" value="ECO:0007669"/>
    <property type="project" value="InterPro"/>
</dbReference>
<accession>A0A6L8LZW4</accession>
<comment type="caution">
    <text evidence="4">The sequence shown here is derived from an EMBL/GenBank/DDBJ whole genome shotgun (WGS) entry which is preliminary data.</text>
</comment>
<sequence length="214" mass="24710">MIENEHQGMADKNRAERFKAAILATGTYEEVAEKSGVSVSTLVRISSGKTDPKLSDAVKIAKITRQNLNDLVYGETKEQQVEAVKSFVTALNGTDEATDEAYRSIIWKLTSLYKEDIQAINVQIQALSEFRHKQRTTERASLKRTYIENLIEKRSDIADMIRKELVENYGFTDDELSEAQLEYEIVTERKRLEKEKEERKKAIEKTEKMFRRPL</sequence>
<dbReference type="SMART" id="SM00530">
    <property type="entry name" value="HTH_XRE"/>
    <property type="match status" value="1"/>
</dbReference>
<evidence type="ECO:0000256" key="1">
    <source>
        <dbReference type="SAM" id="Coils"/>
    </source>
</evidence>
<dbReference type="Pfam" id="PF01381">
    <property type="entry name" value="HTH_3"/>
    <property type="match status" value="1"/>
</dbReference>
<evidence type="ECO:0000313" key="5">
    <source>
        <dbReference type="Proteomes" id="UP000478571"/>
    </source>
</evidence>
<keyword evidence="1" id="KW-0175">Coiled coil</keyword>
<dbReference type="InterPro" id="IPR001387">
    <property type="entry name" value="Cro/C1-type_HTH"/>
</dbReference>
<dbReference type="Proteomes" id="UP000478571">
    <property type="component" value="Unassembled WGS sequence"/>
</dbReference>
<reference evidence="4 5" key="1">
    <citation type="submission" date="2020-01" db="EMBL/GenBank/DDBJ databases">
        <title>Draft Genome Sequence of Vibrio sp. strain OCN044, Isolated from a Healthy Coral at Palmyra Atoll.</title>
        <authorList>
            <person name="Videau P."/>
            <person name="Loughran R."/>
            <person name="Esquivel A."/>
            <person name="Deadmond M."/>
            <person name="Paddock B.E."/>
            <person name="Saw J.H."/>
            <person name="Ushijima B."/>
        </authorList>
    </citation>
    <scope>NUCLEOTIDE SEQUENCE [LARGE SCALE GENOMIC DNA]</scope>
    <source>
        <strain evidence="4 5">OCN044</strain>
    </source>
</reference>
<dbReference type="EMBL" id="WWEU01000002">
    <property type="protein sequence ID" value="MYM58731.1"/>
    <property type="molecule type" value="Genomic_DNA"/>
</dbReference>
<dbReference type="RefSeq" id="WP_160927904.1">
    <property type="nucleotide sequence ID" value="NZ_WWEU01000002.1"/>
</dbReference>
<dbReference type="AlphaFoldDB" id="A0A6L8LZW4"/>
<gene>
    <name evidence="3" type="ORF">GTG28_05800</name>
    <name evidence="4" type="ORF">GTG28_05860</name>
</gene>
<evidence type="ECO:0000259" key="2">
    <source>
        <dbReference type="PROSITE" id="PS50943"/>
    </source>
</evidence>
<organism evidence="4 5">
    <name type="scientific">Vibrio tetraodonis subsp. pristinus</name>
    <dbReference type="NCBI Taxonomy" id="2695891"/>
    <lineage>
        <taxon>Bacteria</taxon>
        <taxon>Pseudomonadati</taxon>
        <taxon>Pseudomonadota</taxon>
        <taxon>Gammaproteobacteria</taxon>
        <taxon>Vibrionales</taxon>
        <taxon>Vibrionaceae</taxon>
        <taxon>Vibrio</taxon>
    </lineage>
</organism>
<evidence type="ECO:0000313" key="3">
    <source>
        <dbReference type="EMBL" id="MYM58731.1"/>
    </source>
</evidence>